<evidence type="ECO:0000256" key="1">
    <source>
        <dbReference type="SAM" id="MobiDB-lite"/>
    </source>
</evidence>
<dbReference type="AlphaFoldDB" id="A0A835QKC9"/>
<feature type="compositionally biased region" description="Polar residues" evidence="1">
    <location>
        <begin position="46"/>
        <end position="57"/>
    </location>
</feature>
<sequence>MAVAVDFKTKLEEGDHGDPGQGDIKYKLHNLIKNMQTRLPPKETINEGNNEDLSNLE</sequence>
<feature type="region of interest" description="Disordered" evidence="1">
    <location>
        <begin position="1"/>
        <end position="23"/>
    </location>
</feature>
<gene>
    <name evidence="2" type="ORF">HPP92_017062</name>
</gene>
<proteinExistence type="predicted"/>
<accession>A0A835QKC9</accession>
<organism evidence="2 3">
    <name type="scientific">Vanilla planifolia</name>
    <name type="common">Vanilla</name>
    <dbReference type="NCBI Taxonomy" id="51239"/>
    <lineage>
        <taxon>Eukaryota</taxon>
        <taxon>Viridiplantae</taxon>
        <taxon>Streptophyta</taxon>
        <taxon>Embryophyta</taxon>
        <taxon>Tracheophyta</taxon>
        <taxon>Spermatophyta</taxon>
        <taxon>Magnoliopsida</taxon>
        <taxon>Liliopsida</taxon>
        <taxon>Asparagales</taxon>
        <taxon>Orchidaceae</taxon>
        <taxon>Vanilloideae</taxon>
        <taxon>Vanilleae</taxon>
        <taxon>Vanilla</taxon>
    </lineage>
</organism>
<feature type="region of interest" description="Disordered" evidence="1">
    <location>
        <begin position="37"/>
        <end position="57"/>
    </location>
</feature>
<protein>
    <submittedName>
        <fullName evidence="2">Uncharacterized protein</fullName>
    </submittedName>
</protein>
<evidence type="ECO:0000313" key="3">
    <source>
        <dbReference type="Proteomes" id="UP000639772"/>
    </source>
</evidence>
<evidence type="ECO:0000313" key="2">
    <source>
        <dbReference type="EMBL" id="KAG0472516.1"/>
    </source>
</evidence>
<dbReference type="Proteomes" id="UP000639772">
    <property type="component" value="Unassembled WGS sequence"/>
</dbReference>
<feature type="compositionally biased region" description="Basic and acidic residues" evidence="1">
    <location>
        <begin position="7"/>
        <end position="18"/>
    </location>
</feature>
<comment type="caution">
    <text evidence="2">The sequence shown here is derived from an EMBL/GenBank/DDBJ whole genome shotgun (WGS) entry which is preliminary data.</text>
</comment>
<reference evidence="2 3" key="1">
    <citation type="journal article" date="2020" name="Nat. Food">
        <title>A phased Vanilla planifolia genome enables genetic improvement of flavour and production.</title>
        <authorList>
            <person name="Hasing T."/>
            <person name="Tang H."/>
            <person name="Brym M."/>
            <person name="Khazi F."/>
            <person name="Huang T."/>
            <person name="Chambers A.H."/>
        </authorList>
    </citation>
    <scope>NUCLEOTIDE SEQUENCE [LARGE SCALE GENOMIC DNA]</scope>
    <source>
        <tissue evidence="2">Leaf</tissue>
    </source>
</reference>
<name>A0A835QKC9_VANPL</name>
<dbReference type="EMBL" id="JADCNM010000008">
    <property type="protein sequence ID" value="KAG0472516.1"/>
    <property type="molecule type" value="Genomic_DNA"/>
</dbReference>